<dbReference type="InterPro" id="IPR050194">
    <property type="entry name" value="Glycosyltransferase_grp1"/>
</dbReference>
<dbReference type="EMBL" id="KF900633">
    <property type="protein sequence ID" value="AIF01885.1"/>
    <property type="molecule type" value="Genomic_DNA"/>
</dbReference>
<evidence type="ECO:0000259" key="1">
    <source>
        <dbReference type="Pfam" id="PF00534"/>
    </source>
</evidence>
<reference evidence="2" key="1">
    <citation type="journal article" date="2014" name="Genome Biol. Evol.">
        <title>Pangenome evidence for extensive interdomain horizontal transfer affecting lineage core and shell genes in uncultured planktonic thaumarchaeota and euryarchaeota.</title>
        <authorList>
            <person name="Deschamps P."/>
            <person name="Zivanovic Y."/>
            <person name="Moreira D."/>
            <person name="Rodriguez-Valera F."/>
            <person name="Lopez-Garcia P."/>
        </authorList>
    </citation>
    <scope>NUCLEOTIDE SEQUENCE</scope>
</reference>
<name>A0A075GF78_9EURY</name>
<accession>A0A075GF78</accession>
<protein>
    <submittedName>
        <fullName evidence="2">Glycosyl transferase</fullName>
    </submittedName>
</protein>
<keyword evidence="2" id="KW-0808">Transferase</keyword>
<dbReference type="InterPro" id="IPR001296">
    <property type="entry name" value="Glyco_trans_1"/>
</dbReference>
<organism evidence="2">
    <name type="scientific">uncultured marine group II/III euryarchaeote KM3_150_B07</name>
    <dbReference type="NCBI Taxonomy" id="1457892"/>
    <lineage>
        <taxon>Archaea</taxon>
        <taxon>Methanobacteriati</taxon>
        <taxon>Methanobacteriota</taxon>
        <taxon>environmental samples</taxon>
    </lineage>
</organism>
<dbReference type="PANTHER" id="PTHR45947:SF3">
    <property type="entry name" value="SULFOQUINOVOSYL TRANSFERASE SQD2"/>
    <property type="match status" value="1"/>
</dbReference>
<dbReference type="PANTHER" id="PTHR45947">
    <property type="entry name" value="SULFOQUINOVOSYL TRANSFERASE SQD2"/>
    <property type="match status" value="1"/>
</dbReference>
<sequence>MSEHRTRLLVVKAAMIVNGGAARDLMRNLPSIAERFEVRFACLNLLDSQRQALLSRGIQILEPFYQWQPKGGLVNEITAGQERSAAAAWKEHESALAAIEWADAIHLTGGNGSMEFPAFVPVDKPLHLHFLESKPGIHDEVSHLNPDGSGGWRPWLMHLLQSRQRARIERSFRGFAESQGWSVSANSEFSSGNLHRIYGIKGGVLYPSVDLTEFSHEPSHGERVAFDSLSLGEVGSYAVTVGRLSRFKGIFEAVEHLVGSGLGLVVIGGGKERENAALRAYGDEVGVGVKVLSGIDSESMRAVMRNSAAVIGLAHGEAFGLTPIEAMAVGVPPVFVNEGGYTETIVDQLNGRLVERGDIEAWHRALEQARDPGTRERWARNGLARIEELGLTPESHAERLHSIINGEV</sequence>
<dbReference type="GO" id="GO:0016757">
    <property type="term" value="F:glycosyltransferase activity"/>
    <property type="evidence" value="ECO:0007669"/>
    <property type="project" value="InterPro"/>
</dbReference>
<feature type="domain" description="Glycosyl transferase family 1" evidence="1">
    <location>
        <begin position="237"/>
        <end position="382"/>
    </location>
</feature>
<dbReference type="AlphaFoldDB" id="A0A075GF78"/>
<dbReference type="Gene3D" id="3.40.50.2000">
    <property type="entry name" value="Glycogen Phosphorylase B"/>
    <property type="match status" value="2"/>
</dbReference>
<dbReference type="SUPFAM" id="SSF53756">
    <property type="entry name" value="UDP-Glycosyltransferase/glycogen phosphorylase"/>
    <property type="match status" value="1"/>
</dbReference>
<evidence type="ECO:0000313" key="2">
    <source>
        <dbReference type="EMBL" id="AIF01885.1"/>
    </source>
</evidence>
<dbReference type="Pfam" id="PF00534">
    <property type="entry name" value="Glycos_transf_1"/>
    <property type="match status" value="1"/>
</dbReference>
<proteinExistence type="predicted"/>
<dbReference type="CDD" id="cd03801">
    <property type="entry name" value="GT4_PimA-like"/>
    <property type="match status" value="1"/>
</dbReference>